<dbReference type="EMBL" id="JBBHLL010000213">
    <property type="protein sequence ID" value="KAK7809788.1"/>
    <property type="molecule type" value="Genomic_DNA"/>
</dbReference>
<evidence type="ECO:0000313" key="1">
    <source>
        <dbReference type="EMBL" id="KAK7809788.1"/>
    </source>
</evidence>
<accession>A0AAW0I6U4</accession>
<comment type="caution">
    <text evidence="1">The sequence shown here is derived from an EMBL/GenBank/DDBJ whole genome shotgun (WGS) entry which is preliminary data.</text>
</comment>
<reference evidence="1 2" key="1">
    <citation type="journal article" date="2023" name="bioRxiv">
        <title>Conserved and derived expression patterns and positive selection on dental genes reveal complex evolutionary context of ever-growing rodent molars.</title>
        <authorList>
            <person name="Calamari Z.T."/>
            <person name="Song A."/>
            <person name="Cohen E."/>
            <person name="Akter M."/>
            <person name="Roy R.D."/>
            <person name="Hallikas O."/>
            <person name="Christensen M.M."/>
            <person name="Li P."/>
            <person name="Marangoni P."/>
            <person name="Jernvall J."/>
            <person name="Klein O.D."/>
        </authorList>
    </citation>
    <scope>NUCLEOTIDE SEQUENCE [LARGE SCALE GENOMIC DNA]</scope>
    <source>
        <strain evidence="1">V071</strain>
    </source>
</reference>
<organism evidence="1 2">
    <name type="scientific">Myodes glareolus</name>
    <name type="common">Bank vole</name>
    <name type="synonym">Clethrionomys glareolus</name>
    <dbReference type="NCBI Taxonomy" id="447135"/>
    <lineage>
        <taxon>Eukaryota</taxon>
        <taxon>Metazoa</taxon>
        <taxon>Chordata</taxon>
        <taxon>Craniata</taxon>
        <taxon>Vertebrata</taxon>
        <taxon>Euteleostomi</taxon>
        <taxon>Mammalia</taxon>
        <taxon>Eutheria</taxon>
        <taxon>Euarchontoglires</taxon>
        <taxon>Glires</taxon>
        <taxon>Rodentia</taxon>
        <taxon>Myomorpha</taxon>
        <taxon>Muroidea</taxon>
        <taxon>Cricetidae</taxon>
        <taxon>Arvicolinae</taxon>
        <taxon>Myodes</taxon>
    </lineage>
</organism>
<gene>
    <name evidence="1" type="ORF">U0070_002577</name>
</gene>
<evidence type="ECO:0000313" key="2">
    <source>
        <dbReference type="Proteomes" id="UP001488838"/>
    </source>
</evidence>
<sequence>MFAYMIFPPKVPMVHGATPATVSAATTSATSVPFAATATANQVKKRSSNFTVLIFNSEVLKRAECDSGHLLNDLVAQPSLQLAADVALTSNPTTFICRKDNVLGFTIM</sequence>
<name>A0AAW0I6U4_MYOGA</name>
<protein>
    <submittedName>
        <fullName evidence="1">Uncharacterized protein</fullName>
    </submittedName>
</protein>
<dbReference type="AlphaFoldDB" id="A0AAW0I6U4"/>
<proteinExistence type="predicted"/>
<keyword evidence="2" id="KW-1185">Reference proteome</keyword>
<dbReference type="Proteomes" id="UP001488838">
    <property type="component" value="Unassembled WGS sequence"/>
</dbReference>